<dbReference type="Pfam" id="PF09019">
    <property type="entry name" value="EcoRII-C"/>
    <property type="match status" value="1"/>
</dbReference>
<keyword evidence="4" id="KW-1185">Reference proteome</keyword>
<dbReference type="Pfam" id="PF09217">
    <property type="entry name" value="EcoRII-N"/>
    <property type="match status" value="1"/>
</dbReference>
<sequence length="399" mass="45838">MPRLATWLNRKASENHLFFIKRLSANDTGASGSHQSGVYIPLEIMRRVIPSICHYHDRNPSTSLIAKISSQFSPPREIIATYYNNKFFDGSVNEPRLTRWGGRFSPLMNPDYTGALAIFSFELGNEPDCKFLDVWVCSNSYQEEIIQSLIGEIFPGTVAYGLSYEVIGGVVENQTPQKKYNIPPSWHEKFPSGRDIIEFSSRLDNYFFSRDPDALLMKRRNIEYDVFLFVEELHAANMINKGFDSVDSFIKVANSISNRRKSRGGRSLEIHLENILIEFGVTQFSTQAVTEGNKKPDFIFPSQVAYQQPYFPVDKLRVLAVKTTCKDRWRQAVSEANKIYHKHLFTLQEGVSINQFQEMKSAGIQLVVPRELHNKYPSQIREELMTLSDFIEELKSLSY</sequence>
<comment type="caution">
    <text evidence="3">The sequence shown here is derived from an EMBL/GenBank/DDBJ whole genome shotgun (WGS) entry which is preliminary data.</text>
</comment>
<protein>
    <submittedName>
        <fullName evidence="3">Restriction endonuclease</fullName>
    </submittedName>
</protein>
<evidence type="ECO:0000259" key="2">
    <source>
        <dbReference type="Pfam" id="PF09217"/>
    </source>
</evidence>
<evidence type="ECO:0000259" key="1">
    <source>
        <dbReference type="Pfam" id="PF09019"/>
    </source>
</evidence>
<dbReference type="SUPFAM" id="SSF52980">
    <property type="entry name" value="Restriction endonuclease-like"/>
    <property type="match status" value="1"/>
</dbReference>
<evidence type="ECO:0000313" key="3">
    <source>
        <dbReference type="EMBL" id="MBM0748736.1"/>
    </source>
</evidence>
<dbReference type="SUPFAM" id="SSF101936">
    <property type="entry name" value="DNA-binding pseudobarrel domain"/>
    <property type="match status" value="1"/>
</dbReference>
<organism evidence="3 4">
    <name type="scientific">Pantoea eucrina</name>
    <dbReference type="NCBI Taxonomy" id="472693"/>
    <lineage>
        <taxon>Bacteria</taxon>
        <taxon>Pseudomonadati</taxon>
        <taxon>Pseudomonadota</taxon>
        <taxon>Gammaproteobacteria</taxon>
        <taxon>Enterobacterales</taxon>
        <taxon>Erwiniaceae</taxon>
        <taxon>Pantoea</taxon>
    </lineage>
</organism>
<dbReference type="GO" id="GO:0004519">
    <property type="term" value="F:endonuclease activity"/>
    <property type="evidence" value="ECO:0007669"/>
    <property type="project" value="UniProtKB-KW"/>
</dbReference>
<dbReference type="InterPro" id="IPR038365">
    <property type="entry name" value="EcoRII_C_sf"/>
</dbReference>
<dbReference type="CDD" id="cd22322">
    <property type="entry name" value="EcoRII-like"/>
    <property type="match status" value="1"/>
</dbReference>
<dbReference type="Proteomes" id="UP000809137">
    <property type="component" value="Unassembled WGS sequence"/>
</dbReference>
<feature type="domain" description="Restriction endonuclease type II EcoRII N-terminal" evidence="2">
    <location>
        <begin position="15"/>
        <end position="161"/>
    </location>
</feature>
<evidence type="ECO:0000313" key="4">
    <source>
        <dbReference type="Proteomes" id="UP000809137"/>
    </source>
</evidence>
<dbReference type="InterPro" id="IPR023372">
    <property type="entry name" value="Rest_endonuc_II_EcoRII_N"/>
</dbReference>
<dbReference type="InterPro" id="IPR015300">
    <property type="entry name" value="DNA-bd_pseudobarrel_sf"/>
</dbReference>
<proteinExistence type="predicted"/>
<keyword evidence="3" id="KW-0378">Hydrolase</keyword>
<reference evidence="3 4" key="1">
    <citation type="submission" date="2021-01" db="EMBL/GenBank/DDBJ databases">
        <title>Complete genome sequence of Pantoea eucrina OB49, a heavy metal tolerant bacterium with PGPR potential isolated from wheat in Algeria.</title>
        <authorList>
            <person name="Lekired A."/>
            <person name="Ouzari I.H."/>
        </authorList>
    </citation>
    <scope>NUCLEOTIDE SEQUENCE [LARGE SCALE GENOMIC DNA]</scope>
    <source>
        <strain evidence="3 4">OB49</strain>
    </source>
</reference>
<dbReference type="Gene3D" id="3.40.91.80">
    <property type="match status" value="1"/>
</dbReference>
<dbReference type="RefSeq" id="WP_203025718.1">
    <property type="nucleotide sequence ID" value="NZ_JAFCXS010000012.1"/>
</dbReference>
<dbReference type="EMBL" id="JAFCXS010000012">
    <property type="protein sequence ID" value="MBM0748736.1"/>
    <property type="molecule type" value="Genomic_DNA"/>
</dbReference>
<feature type="domain" description="Restriction endonuclease type II EcoRII C-terminal" evidence="1">
    <location>
        <begin position="227"/>
        <end position="391"/>
    </location>
</feature>
<dbReference type="Gene3D" id="2.40.330.10">
    <property type="entry name" value="DNA-binding pseudobarrel domain"/>
    <property type="match status" value="1"/>
</dbReference>
<keyword evidence="3" id="KW-0255">Endonuclease</keyword>
<gene>
    <name evidence="3" type="ORF">JJB79_15155</name>
</gene>
<accession>A0ABS1Z8H9</accession>
<keyword evidence="3" id="KW-0540">Nuclease</keyword>
<dbReference type="InterPro" id="IPR015109">
    <property type="entry name" value="Restrct_endonuc_II_EcoRII_C"/>
</dbReference>
<name>A0ABS1Z8H9_9GAMM</name>
<dbReference type="InterPro" id="IPR011335">
    <property type="entry name" value="Restrct_endonuc-II-like"/>
</dbReference>